<dbReference type="GO" id="GO:0006351">
    <property type="term" value="P:DNA-templated transcription"/>
    <property type="evidence" value="ECO:0007669"/>
    <property type="project" value="InterPro"/>
</dbReference>
<dbReference type="InParanoid" id="A0A316YGY1"/>
<protein>
    <recommendedName>
        <fullName evidence="3">Xylanolytic transcriptional activator regulatory domain-containing protein</fullName>
    </recommendedName>
</protein>
<feature type="domain" description="Xylanolytic transcriptional activator regulatory" evidence="3">
    <location>
        <begin position="347"/>
        <end position="442"/>
    </location>
</feature>
<reference evidence="4 5" key="1">
    <citation type="journal article" date="2018" name="Mol. Biol. Evol.">
        <title>Broad Genomic Sampling Reveals a Smut Pathogenic Ancestry of the Fungal Clade Ustilaginomycotina.</title>
        <authorList>
            <person name="Kijpornyongpan T."/>
            <person name="Mondo S.J."/>
            <person name="Barry K."/>
            <person name="Sandor L."/>
            <person name="Lee J."/>
            <person name="Lipzen A."/>
            <person name="Pangilinan J."/>
            <person name="LaButti K."/>
            <person name="Hainaut M."/>
            <person name="Henrissat B."/>
            <person name="Grigoriev I.V."/>
            <person name="Spatafora J.W."/>
            <person name="Aime M.C."/>
        </authorList>
    </citation>
    <scope>NUCLEOTIDE SEQUENCE [LARGE SCALE GENOMIC DNA]</scope>
    <source>
        <strain evidence="4 5">MCA 4198</strain>
    </source>
</reference>
<evidence type="ECO:0000313" key="5">
    <source>
        <dbReference type="Proteomes" id="UP000245768"/>
    </source>
</evidence>
<feature type="region of interest" description="Disordered" evidence="2">
    <location>
        <begin position="125"/>
        <end position="212"/>
    </location>
</feature>
<evidence type="ECO:0000256" key="1">
    <source>
        <dbReference type="ARBA" id="ARBA00023242"/>
    </source>
</evidence>
<dbReference type="CDD" id="cd12148">
    <property type="entry name" value="fungal_TF_MHR"/>
    <property type="match status" value="1"/>
</dbReference>
<feature type="compositionally biased region" description="Low complexity" evidence="2">
    <location>
        <begin position="76"/>
        <end position="85"/>
    </location>
</feature>
<name>A0A316YGY1_9BASI</name>
<keyword evidence="5" id="KW-1185">Reference proteome</keyword>
<sequence>MTSKAARSGGTVGAGEGHDHTGTLSQPSSEGLPTLSTTSLYGQGWSGAFDSSPIFDMSYSAPQQQRGLQGQASDEATSSSTAAPTGNFPHYQAADLAGPSSHFVNFGVGPPSSAFEQRDYDFNLLQQPPSRETPHQQSSSSQVHSSQQPLHYQASHQPHVSQLQPIYTSPPSSASLSGSNDTLLQKQQQQQQQPPSSGQSLREGKKTPRPPRLHKIYAAPIESPRSLADVAPIQTFLSVIAIYFQHLYPLMPLVHRPTFAYDLINRRDEKDQAFLAFVLSLTSYTLVQAPRSVVPEPVNFYRKLHRICHLTSRRMQPRTYDPPLLIHLCTLYCDHIYLGSTQKNNAANAVLGEAIRTAFTVGITDERNYSDGEFTFRDGLPRPSGAQFRPPPADAIEQELRRRVYFLIYGSDKTIAVLQDHPTSLRDDDTFDVQVPRAVDDDLLTPEGAHEQPIAERGPSVLCGFETISRLYLLLSELLEKLRGDRKRLPQDPATIHQRYKYIDEMRQRIKMVLDRMPDCLKSPNVIIQSPASYRTTSDALPELGAAHHISANGGHLEGGHDFGLAGPRRVFQYNPWPNGTFKDNGLPNPDVRSQSSTDSAHASPRTMNEMASASTGSYQSTPAQLLMDLTGSHEEATNKAFSGLNEDKPAPSGLETEVDPNNIWHPQQLRRQRPSMAQLNDAVRQLTAFRPAPPPHQPPILTPFATMRANILITETMIRFVLAEYRELLESAAKQLSTSTGQASSQSSEGAVKVENGSLDWETATEDMINSLQSMSLESLAANGQSMISKMIHLSSALIKRFPAGTRGHAFFCDLMMMFTRLTENRMGDRRDGGQDDDEDDDEEDDDDGGEKAVADADAVLADGGSVGEDDDNGSGAETQRQAHHM</sequence>
<feature type="compositionally biased region" description="Polar residues" evidence="2">
    <location>
        <begin position="592"/>
        <end position="615"/>
    </location>
</feature>
<accession>A0A316YGY1</accession>
<dbReference type="RefSeq" id="XP_025375620.1">
    <property type="nucleotide sequence ID" value="XM_025524171.1"/>
</dbReference>
<dbReference type="PANTHER" id="PTHR31668:SF30">
    <property type="entry name" value="ZN(II)2CYS6 TRANSCRIPTION FACTOR (EUROFUNG)"/>
    <property type="match status" value="1"/>
</dbReference>
<keyword evidence="1" id="KW-0539">Nucleus</keyword>
<gene>
    <name evidence="4" type="ORF">FA10DRAFT_287964</name>
</gene>
<dbReference type="InterPro" id="IPR050797">
    <property type="entry name" value="Carb_Metab_Trans_Reg"/>
</dbReference>
<evidence type="ECO:0000256" key="2">
    <source>
        <dbReference type="SAM" id="MobiDB-lite"/>
    </source>
</evidence>
<dbReference type="GeneID" id="37046087"/>
<evidence type="ECO:0000259" key="3">
    <source>
        <dbReference type="SMART" id="SM00906"/>
    </source>
</evidence>
<dbReference type="SMART" id="SM00906">
    <property type="entry name" value="Fungal_trans"/>
    <property type="match status" value="1"/>
</dbReference>
<dbReference type="Pfam" id="PF04082">
    <property type="entry name" value="Fungal_trans"/>
    <property type="match status" value="1"/>
</dbReference>
<feature type="region of interest" description="Disordered" evidence="2">
    <location>
        <begin position="1"/>
        <end position="94"/>
    </location>
</feature>
<dbReference type="Proteomes" id="UP000245768">
    <property type="component" value="Unassembled WGS sequence"/>
</dbReference>
<organism evidence="4 5">
    <name type="scientific">Acaromyces ingoldii</name>
    <dbReference type="NCBI Taxonomy" id="215250"/>
    <lineage>
        <taxon>Eukaryota</taxon>
        <taxon>Fungi</taxon>
        <taxon>Dikarya</taxon>
        <taxon>Basidiomycota</taxon>
        <taxon>Ustilaginomycotina</taxon>
        <taxon>Exobasidiomycetes</taxon>
        <taxon>Exobasidiales</taxon>
        <taxon>Cryptobasidiaceae</taxon>
        <taxon>Acaromyces</taxon>
    </lineage>
</organism>
<dbReference type="AlphaFoldDB" id="A0A316YGY1"/>
<dbReference type="InterPro" id="IPR007219">
    <property type="entry name" value="XnlR_reg_dom"/>
</dbReference>
<dbReference type="OrthoDB" id="3363917at2759"/>
<feature type="compositionally biased region" description="Polar residues" evidence="2">
    <location>
        <begin position="60"/>
        <end position="75"/>
    </location>
</feature>
<evidence type="ECO:0000313" key="4">
    <source>
        <dbReference type="EMBL" id="PWN88422.1"/>
    </source>
</evidence>
<feature type="compositionally biased region" description="Acidic residues" evidence="2">
    <location>
        <begin position="836"/>
        <end position="850"/>
    </location>
</feature>
<feature type="region of interest" description="Disordered" evidence="2">
    <location>
        <begin position="828"/>
        <end position="887"/>
    </location>
</feature>
<feature type="region of interest" description="Disordered" evidence="2">
    <location>
        <begin position="576"/>
        <end position="615"/>
    </location>
</feature>
<proteinExistence type="predicted"/>
<feature type="compositionally biased region" description="Polar residues" evidence="2">
    <location>
        <begin position="154"/>
        <end position="167"/>
    </location>
</feature>
<dbReference type="GO" id="GO:0008270">
    <property type="term" value="F:zinc ion binding"/>
    <property type="evidence" value="ECO:0007669"/>
    <property type="project" value="InterPro"/>
</dbReference>
<feature type="compositionally biased region" description="Low complexity" evidence="2">
    <location>
        <begin position="135"/>
        <end position="148"/>
    </location>
</feature>
<dbReference type="STRING" id="215250.A0A316YGY1"/>
<feature type="compositionally biased region" description="Polar residues" evidence="2">
    <location>
        <begin position="22"/>
        <end position="41"/>
    </location>
</feature>
<dbReference type="PANTHER" id="PTHR31668">
    <property type="entry name" value="GLUCOSE TRANSPORT TRANSCRIPTION REGULATOR RGT1-RELATED-RELATED"/>
    <property type="match status" value="1"/>
</dbReference>
<feature type="compositionally biased region" description="Low complexity" evidence="2">
    <location>
        <begin position="169"/>
        <end position="201"/>
    </location>
</feature>
<dbReference type="GO" id="GO:0003677">
    <property type="term" value="F:DNA binding"/>
    <property type="evidence" value="ECO:0007669"/>
    <property type="project" value="InterPro"/>
</dbReference>
<dbReference type="EMBL" id="KZ819638">
    <property type="protein sequence ID" value="PWN88422.1"/>
    <property type="molecule type" value="Genomic_DNA"/>
</dbReference>